<feature type="domain" description="Ribosomal RNA large subunit methyltransferase K/L-like methyltransferase" evidence="3">
    <location>
        <begin position="379"/>
        <end position="403"/>
    </location>
</feature>
<accession>A0A848H1B6</accession>
<sequence>MRLTEAADLLASSVARVTAAAANEAQLRHEIELRLEQICGDTRIPWTAFQLERPLRSGTAMRFADVAHGALIIEYEPPNSFRSSEGAKLNHARAQAEEYGRLIAIEEGRDPSEYVLLAWDGASTSFGALAGDHAKWEPLTPFSRGVAERLLRALEQNGRPLVHPQLLQAWIGPDSEYGAKLVPLMFEAICEANSAHDTTKTKLLFTEWKRLFSQVVGFQPTAMRRLLERQKIAHSHNYGAEPAAYLFALNTYIAVIAKLVAACALPNAAQNVLDNSVSVHDRLQTLESGYLFESAGISNMLDGDFFSWYVDDPKLDFFIASLESILNKLSFVDFQITKKSPQTTRDLFKGIYERFIPREVRHALGEFYTPDWLAEHGMNQLGWTEEHPLTDPTCGTGTFLLEALRRRMVAWPPSATARQLLSGLHGIDLNPLAVLAAKASIVVFISASLSASDQIRIPIHLADAIDPPQEDLFGNYSHVLSTAIGSKEYRLPVAVVRHPDFQQLMARARLLIDADVPLPSIMNALRGAFMRDIEPDLWDVVEQTVANFVWLHERGWNGIWCTILAERFAAATIPPSTFVCGNPPWVRWSTLPKEYAKAIQPRCKQLGVFSGDKWVGGIEADVSTVVTFSAVERYLAPGGLLGFFLPGSVFTTESSAGFRQLQIAGGRVTAAAVRVEDFEQIRPFDGVTNHATFLILERDSQTTFPVPYSTWKLTSRPTAGSVERFANAAAFVAQASATEQVAAPVPGGQGRPWLVGVSSEQSTFSRVFAKREHAYIARKGVTTDRNGVFWLEILVQSSPGLLTVKNDPSIGKTRGIPQVTARVEDEHVFPLLRGRGVRPFNAVPDEKFFVLVPQRGMHGDNALPETHPLTYRYLSQFERELVSRGSFRRFQAGQAYYSVWSTGAYTFAPFKVVWREIGKEFAAAYIGTAPSKHLGDKVVVPDHKVYFIPVQTEGEAAYLTAYLNAPLVSRSISAYGAQLSLGTSVAEYLNIPGYVPNNANMAGLSEVGQLITRRGTSATQAELHLLDEYVSALLHSSAANATRS</sequence>
<organism evidence="4 5">
    <name type="scientific">Ramlibacter agri</name>
    <dbReference type="NCBI Taxonomy" id="2728837"/>
    <lineage>
        <taxon>Bacteria</taxon>
        <taxon>Pseudomonadati</taxon>
        <taxon>Pseudomonadota</taxon>
        <taxon>Betaproteobacteria</taxon>
        <taxon>Burkholderiales</taxon>
        <taxon>Comamonadaceae</taxon>
        <taxon>Ramlibacter</taxon>
    </lineage>
</organism>
<dbReference type="Proteomes" id="UP000541185">
    <property type="component" value="Unassembled WGS sequence"/>
</dbReference>
<dbReference type="PANTHER" id="PTHR33841">
    <property type="entry name" value="DNA METHYLTRANSFERASE YEEA-RELATED"/>
    <property type="match status" value="1"/>
</dbReference>
<evidence type="ECO:0000259" key="3">
    <source>
        <dbReference type="Pfam" id="PF01170"/>
    </source>
</evidence>
<keyword evidence="1 4" id="KW-0489">Methyltransferase</keyword>
<reference evidence="4 5" key="1">
    <citation type="submission" date="2020-04" db="EMBL/GenBank/DDBJ databases">
        <title>Ramlibacter sp. G-1-2-2 isolated from soil.</title>
        <authorList>
            <person name="Dahal R.H."/>
        </authorList>
    </citation>
    <scope>NUCLEOTIDE SEQUENCE [LARGE SCALE GENOMIC DNA]</scope>
    <source>
        <strain evidence="4 5">G-1-2-2</strain>
    </source>
</reference>
<dbReference type="AlphaFoldDB" id="A0A848H1B6"/>
<dbReference type="Gene3D" id="3.40.50.150">
    <property type="entry name" value="Vaccinia Virus protein VP39"/>
    <property type="match status" value="1"/>
</dbReference>
<dbReference type="InterPro" id="IPR000241">
    <property type="entry name" value="RlmKL-like_Mtase"/>
</dbReference>
<dbReference type="PANTHER" id="PTHR33841:SF4">
    <property type="entry name" value="RESTRICTION MODIFICATION SYSTEM DNA SPECIFICITY DOMAIN"/>
    <property type="match status" value="1"/>
</dbReference>
<evidence type="ECO:0000256" key="2">
    <source>
        <dbReference type="ARBA" id="ARBA00022679"/>
    </source>
</evidence>
<evidence type="ECO:0000313" key="5">
    <source>
        <dbReference type="Proteomes" id="UP000541185"/>
    </source>
</evidence>
<evidence type="ECO:0000313" key="4">
    <source>
        <dbReference type="EMBL" id="NML42533.1"/>
    </source>
</evidence>
<dbReference type="PRINTS" id="PR00507">
    <property type="entry name" value="N12N6MTFRASE"/>
</dbReference>
<dbReference type="InterPro" id="IPR050953">
    <property type="entry name" value="N4_N6_ade-DNA_methylase"/>
</dbReference>
<dbReference type="Pfam" id="PF01170">
    <property type="entry name" value="UPF0020"/>
    <property type="match status" value="1"/>
</dbReference>
<dbReference type="GO" id="GO:0008168">
    <property type="term" value="F:methyltransferase activity"/>
    <property type="evidence" value="ECO:0007669"/>
    <property type="project" value="UniProtKB-KW"/>
</dbReference>
<protein>
    <submittedName>
        <fullName evidence="4">N-6 DNA methylase</fullName>
    </submittedName>
</protein>
<dbReference type="EMBL" id="JABBFX010000001">
    <property type="protein sequence ID" value="NML42533.1"/>
    <property type="molecule type" value="Genomic_DNA"/>
</dbReference>
<gene>
    <name evidence="4" type="ORF">HHL11_02150</name>
</gene>
<dbReference type="RefSeq" id="WP_169416739.1">
    <property type="nucleotide sequence ID" value="NZ_JABBFX010000001.1"/>
</dbReference>
<keyword evidence="2" id="KW-0808">Transferase</keyword>
<dbReference type="InterPro" id="IPR029063">
    <property type="entry name" value="SAM-dependent_MTases_sf"/>
</dbReference>
<keyword evidence="5" id="KW-1185">Reference proteome</keyword>
<comment type="caution">
    <text evidence="4">The sequence shown here is derived from an EMBL/GenBank/DDBJ whole genome shotgun (WGS) entry which is preliminary data.</text>
</comment>
<evidence type="ECO:0000256" key="1">
    <source>
        <dbReference type="ARBA" id="ARBA00022603"/>
    </source>
</evidence>
<name>A0A848H1B6_9BURK</name>
<dbReference type="SUPFAM" id="SSF53335">
    <property type="entry name" value="S-adenosyl-L-methionine-dependent methyltransferases"/>
    <property type="match status" value="1"/>
</dbReference>
<dbReference type="GO" id="GO:0032259">
    <property type="term" value="P:methylation"/>
    <property type="evidence" value="ECO:0007669"/>
    <property type="project" value="UniProtKB-KW"/>
</dbReference>
<proteinExistence type="predicted"/>